<evidence type="ECO:0000313" key="2">
    <source>
        <dbReference type="EMBL" id="EDM76184.1"/>
    </source>
</evidence>
<evidence type="ECO:0000256" key="1">
    <source>
        <dbReference type="SAM" id="Phobius"/>
    </source>
</evidence>
<evidence type="ECO:0000313" key="3">
    <source>
        <dbReference type="Proteomes" id="UP000005801"/>
    </source>
</evidence>
<keyword evidence="1" id="KW-0812">Transmembrane</keyword>
<dbReference type="Proteomes" id="UP000005801">
    <property type="component" value="Unassembled WGS sequence"/>
</dbReference>
<comment type="caution">
    <text evidence="2">The sequence shown here is derived from an EMBL/GenBank/DDBJ whole genome shotgun (WGS) entry which is preliminary data.</text>
</comment>
<feature type="transmembrane region" description="Helical" evidence="1">
    <location>
        <begin position="304"/>
        <end position="327"/>
    </location>
</feature>
<feature type="transmembrane region" description="Helical" evidence="1">
    <location>
        <begin position="269"/>
        <end position="292"/>
    </location>
</feature>
<reference evidence="2 3" key="1">
    <citation type="submission" date="2007-06" db="EMBL/GenBank/DDBJ databases">
        <authorList>
            <person name="Shimkets L."/>
            <person name="Ferriera S."/>
            <person name="Johnson J."/>
            <person name="Kravitz S."/>
            <person name="Beeson K."/>
            <person name="Sutton G."/>
            <person name="Rogers Y.-H."/>
            <person name="Friedman R."/>
            <person name="Frazier M."/>
            <person name="Venter J.C."/>
        </authorList>
    </citation>
    <scope>NUCLEOTIDE SEQUENCE [LARGE SCALE GENOMIC DNA]</scope>
    <source>
        <strain evidence="2 3">SIR-1</strain>
    </source>
</reference>
<keyword evidence="1" id="KW-0472">Membrane</keyword>
<organism evidence="2 3">
    <name type="scientific">Plesiocystis pacifica SIR-1</name>
    <dbReference type="NCBI Taxonomy" id="391625"/>
    <lineage>
        <taxon>Bacteria</taxon>
        <taxon>Pseudomonadati</taxon>
        <taxon>Myxococcota</taxon>
        <taxon>Polyangia</taxon>
        <taxon>Nannocystales</taxon>
        <taxon>Nannocystaceae</taxon>
        <taxon>Plesiocystis</taxon>
    </lineage>
</organism>
<name>A6GDA9_9BACT</name>
<accession>A6GDA9</accession>
<gene>
    <name evidence="2" type="ORF">PPSIR1_27028</name>
</gene>
<dbReference type="AlphaFoldDB" id="A6GDA9"/>
<dbReference type="EMBL" id="ABCS01000071">
    <property type="protein sequence ID" value="EDM76184.1"/>
    <property type="molecule type" value="Genomic_DNA"/>
</dbReference>
<dbReference type="OrthoDB" id="5496715at2"/>
<sequence>MVAFDMRTWATLAIALALSCWGVEARAEGRAPAESFESSQPLRVGLLVFEGDGPAVTDMRARVQTALVTRGFEVKRINRSLSDAAERVACPGPANELACVERIARYINLNSSTTGYDYLIWARFDEAEPEPEGLGPGVLVVYDVLAGELAFGLELTGSADDSILPEVLAPAVAERLDHHRDPPPGPSEAELEILATLDDPPPPDWDDCVDCGYPGWQPVSPIGCAYPMEPRFEDWCRVGPRDDAAYGVPDRRPVCKRGPVFGYFRPRSWALVGVTGASLVGTGVALGLAANAPRGWSADHTRGVAITGYSLIGASAALVAALTWTILADRREAKMFMREQSELRVLSLRWGP</sequence>
<keyword evidence="3" id="KW-1185">Reference proteome</keyword>
<dbReference type="RefSeq" id="WP_006974700.1">
    <property type="nucleotide sequence ID" value="NZ_ABCS01000071.1"/>
</dbReference>
<protein>
    <submittedName>
        <fullName evidence="2">Uncharacterized protein</fullName>
    </submittedName>
</protein>
<dbReference type="PROSITE" id="PS51257">
    <property type="entry name" value="PROKAR_LIPOPROTEIN"/>
    <property type="match status" value="1"/>
</dbReference>
<proteinExistence type="predicted"/>
<keyword evidence="1" id="KW-1133">Transmembrane helix</keyword>